<gene>
    <name evidence="1" type="ORF">H9S92_06400</name>
</gene>
<dbReference type="Proteomes" id="UP000650081">
    <property type="component" value="Unassembled WGS sequence"/>
</dbReference>
<accession>A0A923PGS4</accession>
<dbReference type="RefSeq" id="WP_187465881.1">
    <property type="nucleotide sequence ID" value="NZ_JACSIT010000078.1"/>
</dbReference>
<evidence type="ECO:0000313" key="2">
    <source>
        <dbReference type="Proteomes" id="UP000650081"/>
    </source>
</evidence>
<dbReference type="EMBL" id="JACSIT010000078">
    <property type="protein sequence ID" value="MBC6993782.1"/>
    <property type="molecule type" value="Genomic_DNA"/>
</dbReference>
<comment type="caution">
    <text evidence="1">The sequence shown here is derived from an EMBL/GenBank/DDBJ whole genome shotgun (WGS) entry which is preliminary data.</text>
</comment>
<reference evidence="1" key="1">
    <citation type="submission" date="2020-08" db="EMBL/GenBank/DDBJ databases">
        <title>Lewinella bacteria from marine environments.</title>
        <authorList>
            <person name="Zhong Y."/>
        </authorList>
    </citation>
    <scope>NUCLEOTIDE SEQUENCE</scope>
    <source>
        <strain evidence="1">KCTC 42187</strain>
    </source>
</reference>
<dbReference type="PROSITE" id="PS51257">
    <property type="entry name" value="PROKAR_LIPOPROTEIN"/>
    <property type="match status" value="1"/>
</dbReference>
<protein>
    <recommendedName>
        <fullName evidence="3">Lipoprotein</fullName>
    </recommendedName>
</protein>
<dbReference type="AlphaFoldDB" id="A0A923PGS4"/>
<organism evidence="1 2">
    <name type="scientific">Neolewinella lacunae</name>
    <dbReference type="NCBI Taxonomy" id="1517758"/>
    <lineage>
        <taxon>Bacteria</taxon>
        <taxon>Pseudomonadati</taxon>
        <taxon>Bacteroidota</taxon>
        <taxon>Saprospiria</taxon>
        <taxon>Saprospirales</taxon>
        <taxon>Lewinellaceae</taxon>
        <taxon>Neolewinella</taxon>
    </lineage>
</organism>
<keyword evidence="2" id="KW-1185">Reference proteome</keyword>
<sequence length="188" mass="21236">MRKQYIFYFIITLISLGCPSNESKDEEPSEAELARAREIYGWSLNGEDMLENSPVDKIRLSISRPLGLNGNIFTISKFSTHFLVCQKEISGGPLKKDFTENCRAVDFEDYNTIWESSLRLAQEKKDDLYPGAMNDYPHATVEFFLKESGLTRVETGICETIIWPVSLAEMISSGSFKIALPPCPPLPQ</sequence>
<name>A0A923PGS4_9BACT</name>
<proteinExistence type="predicted"/>
<evidence type="ECO:0008006" key="3">
    <source>
        <dbReference type="Google" id="ProtNLM"/>
    </source>
</evidence>
<evidence type="ECO:0000313" key="1">
    <source>
        <dbReference type="EMBL" id="MBC6993782.1"/>
    </source>
</evidence>